<reference evidence="13 14" key="1">
    <citation type="journal article" date="2007" name="Science">
        <title>Sea anemone genome reveals ancestral eumetazoan gene repertoire and genomic organization.</title>
        <authorList>
            <person name="Putnam N.H."/>
            <person name="Srivastava M."/>
            <person name="Hellsten U."/>
            <person name="Dirks B."/>
            <person name="Chapman J."/>
            <person name="Salamov A."/>
            <person name="Terry A."/>
            <person name="Shapiro H."/>
            <person name="Lindquist E."/>
            <person name="Kapitonov V.V."/>
            <person name="Jurka J."/>
            <person name="Genikhovich G."/>
            <person name="Grigoriev I.V."/>
            <person name="Lucas S.M."/>
            <person name="Steele R.E."/>
            <person name="Finnerty J.R."/>
            <person name="Technau U."/>
            <person name="Martindale M.Q."/>
            <person name="Rokhsar D.S."/>
        </authorList>
    </citation>
    <scope>NUCLEOTIDE SEQUENCE [LARGE SCALE GENOMIC DNA]</scope>
    <source>
        <strain evidence="14">CH2 X CH6</strain>
    </source>
</reference>
<dbReference type="InterPro" id="IPR026849">
    <property type="entry name" value="ATG2"/>
</dbReference>
<dbReference type="PANTHER" id="PTHR13190">
    <property type="entry name" value="AUTOPHAGY-RELATED 2, ISOFORM A"/>
    <property type="match status" value="1"/>
</dbReference>
<evidence type="ECO:0000256" key="12">
    <source>
        <dbReference type="SAM" id="MobiDB-lite"/>
    </source>
</evidence>
<feature type="region of interest" description="Disordered" evidence="12">
    <location>
        <begin position="361"/>
        <end position="382"/>
    </location>
</feature>
<evidence type="ECO:0000256" key="8">
    <source>
        <dbReference type="ARBA" id="ARBA00023055"/>
    </source>
</evidence>
<organism evidence="13 14">
    <name type="scientific">Nematostella vectensis</name>
    <name type="common">Starlet sea anemone</name>
    <dbReference type="NCBI Taxonomy" id="45351"/>
    <lineage>
        <taxon>Eukaryota</taxon>
        <taxon>Metazoa</taxon>
        <taxon>Cnidaria</taxon>
        <taxon>Anthozoa</taxon>
        <taxon>Hexacorallia</taxon>
        <taxon>Actiniaria</taxon>
        <taxon>Edwardsiidae</taxon>
        <taxon>Nematostella</taxon>
    </lineage>
</organism>
<dbReference type="STRING" id="45351.A7SRE1"/>
<evidence type="ECO:0000256" key="2">
    <source>
        <dbReference type="ARBA" id="ARBA00004623"/>
    </source>
</evidence>
<comment type="catalytic activity">
    <reaction evidence="10">
        <text>a 1,2-diacyl-sn-glycero-3-phospho-L-serine(in) = a 1,2-diacyl-sn-glycero-3-phospho-L-serine(out)</text>
        <dbReference type="Rhea" id="RHEA:38663"/>
        <dbReference type="ChEBI" id="CHEBI:57262"/>
    </reaction>
</comment>
<comment type="subcellular location">
    <subcellularLocation>
        <location evidence="1">Endoplasmic reticulum membrane</location>
        <topology evidence="1">Peripheral membrane protein</topology>
    </subcellularLocation>
    <subcellularLocation>
        <location evidence="2">Preautophagosomal structure membrane</location>
        <topology evidence="2">Peripheral membrane protein</topology>
    </subcellularLocation>
</comment>
<evidence type="ECO:0000256" key="1">
    <source>
        <dbReference type="ARBA" id="ARBA00004406"/>
    </source>
</evidence>
<dbReference type="HOGENOM" id="CLU_019118_0_0_1"/>
<dbReference type="Pfam" id="PF13329">
    <property type="entry name" value="ATG2_CAD"/>
    <property type="match status" value="1"/>
</dbReference>
<accession>A7SRE1</accession>
<dbReference type="EMBL" id="DS469760">
    <property type="protein sequence ID" value="EDO33744.1"/>
    <property type="molecule type" value="Genomic_DNA"/>
</dbReference>
<feature type="region of interest" description="Disordered" evidence="12">
    <location>
        <begin position="252"/>
        <end position="278"/>
    </location>
</feature>
<evidence type="ECO:0000256" key="10">
    <source>
        <dbReference type="ARBA" id="ARBA00024479"/>
    </source>
</evidence>
<keyword evidence="14" id="KW-1185">Reference proteome</keyword>
<keyword evidence="5" id="KW-0813">Transport</keyword>
<dbReference type="PANTHER" id="PTHR13190:SF1">
    <property type="entry name" value="AUTOPHAGY-RELATED 2, ISOFORM A"/>
    <property type="match status" value="1"/>
</dbReference>
<evidence type="ECO:0000313" key="13">
    <source>
        <dbReference type="EMBL" id="EDO33744.1"/>
    </source>
</evidence>
<evidence type="ECO:0000256" key="9">
    <source>
        <dbReference type="ARBA" id="ARBA00023136"/>
    </source>
</evidence>
<evidence type="ECO:0000256" key="3">
    <source>
        <dbReference type="ARBA" id="ARBA00009714"/>
    </source>
</evidence>
<sequence length="975" mass="107924">MPWYFPWSDFIKKRACRYLLQHYLGNFLQEKLTLEQLTVDLYNGTGRVENVPLDVWSVNEMLESSGMPFEIIDGYIHRISVSVPWSALLSDSCCMDIQGLELTLAMRQRADSTGSMTESMIFNNMTTSMELAQECLRQAPSPGEEQAEATQQFEGLESFAQTIESVLARIKLAFADTVIRIEHLPKDTKSGIGLELHIKRIDYSDLSTELAEGDNQYKPKSVYEPAAFAYKNLKIYGISAYLDEFHETARTVPSTIGHRSPDSPPPSPNSGASSPPISLGSMGNLANELYDKSKLSQTSLLPAIQIANFAGNQEVKLRVKQNSAIPGTKIDVECFLGTLNLFLAPRQVHLLLELASGLSVADSTSTPEEKKKTVNKPMGPDDFKRIEEDLQNQLTSKRHTSRQNEGQNRVDSWNFSFESSSTVENSTNLSSGADYDSVLDDEEEKFYSMPSAGCQWAQDILPPLEEPQLPEDMLGFKKPSGSYISQGLGTLPKLGPSGQSLTQAASSVFLSSQATSQGSVPSIAALDDPYPEAMRLKLRLSSAAITVLHVDPVLSPVTDHRAPDDADNMSSSHPLLQMAEGYFHALGTYGFGGKDFEGMKDRLVDACPNDHLRCIVAPFSLELERSATSMHQTFTSEVTVGRLELLEYLFDRSSTNSTPSSPYATTQLLHFTAQEDSRNAFFSMAAPKPCLRAKYKNTQRTASPGVIQTRNPILPKTELSLELGKLCSEVDITIIDRLAAIIYPESLYSTQSPTQHSRMFKSLNPTSYNQQVVFTQALDEGPVNDQRLNVSLSCPELSVMLRFPIPDLRPVVERRPWWKQAVRDESLLLVFSAFKFNTVVCSADPAASYELRFQQMDGYYKESAGATPIPVMHSSPLATDNENSNGGFDWPSFVITSDPVVPPKKIYHSGAILPLGSLEAYYLIDFKPCVRLVLPTRVVSVLFCSFVVTSNPVVSIKEVLLGEFLPLSLLEAYHL</sequence>
<evidence type="ECO:0000256" key="4">
    <source>
        <dbReference type="ARBA" id="ARBA00018070"/>
    </source>
</evidence>
<keyword evidence="9" id="KW-0472">Membrane</keyword>
<protein>
    <recommendedName>
        <fullName evidence="4">Autophagy-related protein 2</fullName>
    </recommendedName>
</protein>
<name>A7SRE1_NEMVE</name>
<dbReference type="GO" id="GO:0006869">
    <property type="term" value="P:lipid transport"/>
    <property type="evidence" value="ECO:0007669"/>
    <property type="project" value="UniProtKB-KW"/>
</dbReference>
<dbReference type="GO" id="GO:0005789">
    <property type="term" value="C:endoplasmic reticulum membrane"/>
    <property type="evidence" value="ECO:0007669"/>
    <property type="project" value="UniProtKB-SubCell"/>
</dbReference>
<dbReference type="PhylomeDB" id="A7SRE1"/>
<gene>
    <name evidence="13" type="ORF">NEMVEDRAFT_v1g216254</name>
</gene>
<dbReference type="Proteomes" id="UP000001593">
    <property type="component" value="Unassembled WGS sequence"/>
</dbReference>
<dbReference type="eggNOG" id="KOG2993">
    <property type="taxonomic scope" value="Eukaryota"/>
</dbReference>
<dbReference type="GO" id="GO:0006914">
    <property type="term" value="P:autophagy"/>
    <property type="evidence" value="ECO:0007669"/>
    <property type="project" value="UniProtKB-KW"/>
</dbReference>
<evidence type="ECO:0000256" key="7">
    <source>
        <dbReference type="ARBA" id="ARBA00023006"/>
    </source>
</evidence>
<dbReference type="AlphaFoldDB" id="A7SRE1"/>
<dbReference type="OMA" id="CANWTID"/>
<dbReference type="InParanoid" id="A7SRE1"/>
<proteinExistence type="inferred from homology"/>
<dbReference type="GO" id="GO:0034045">
    <property type="term" value="C:phagophore assembly site membrane"/>
    <property type="evidence" value="ECO:0007669"/>
    <property type="project" value="UniProtKB-SubCell"/>
</dbReference>
<comment type="catalytic activity">
    <reaction evidence="11">
        <text>a 1,2-diacyl-sn-glycero-3-phosphoethanolamine(in) = a 1,2-diacyl-sn-glycero-3-phosphoethanolamine(out)</text>
        <dbReference type="Rhea" id="RHEA:38895"/>
        <dbReference type="ChEBI" id="CHEBI:64612"/>
    </reaction>
</comment>
<keyword evidence="8" id="KW-0445">Lipid transport</keyword>
<comment type="similarity">
    <text evidence="3">Belongs to the ATG2 family.</text>
</comment>
<feature type="compositionally biased region" description="Low complexity" evidence="12">
    <location>
        <begin position="269"/>
        <end position="278"/>
    </location>
</feature>
<evidence type="ECO:0000256" key="6">
    <source>
        <dbReference type="ARBA" id="ARBA00022824"/>
    </source>
</evidence>
<keyword evidence="7" id="KW-0072">Autophagy</keyword>
<evidence type="ECO:0000256" key="11">
    <source>
        <dbReference type="ARBA" id="ARBA00024615"/>
    </source>
</evidence>
<keyword evidence="6" id="KW-0256">Endoplasmic reticulum</keyword>
<evidence type="ECO:0000256" key="5">
    <source>
        <dbReference type="ARBA" id="ARBA00022448"/>
    </source>
</evidence>
<evidence type="ECO:0000313" key="14">
    <source>
        <dbReference type="Proteomes" id="UP000001593"/>
    </source>
</evidence>